<dbReference type="AlphaFoldDB" id="A0AAU7ANP9"/>
<dbReference type="EMBL" id="CP114014">
    <property type="protein sequence ID" value="XAY03268.1"/>
    <property type="molecule type" value="Genomic_DNA"/>
</dbReference>
<feature type="compositionally biased region" description="Basic and acidic residues" evidence="1">
    <location>
        <begin position="1"/>
        <end position="10"/>
    </location>
</feature>
<evidence type="ECO:0000313" key="2">
    <source>
        <dbReference type="EMBL" id="XAY03268.1"/>
    </source>
</evidence>
<sequence length="71" mass="7800">MSGRRIERIGRALPGNGPVVPVAAVRPRSRAERQDDEEADREDARRERARGAGETPQAPRPPLGPHVDIRA</sequence>
<reference evidence="2" key="1">
    <citation type="submission" date="2022-12" db="EMBL/GenBank/DDBJ databases">
        <title>Paraconexibacter alkalitolerans sp. nov. and Baekduia alba sp. nov., isolated from soil and emended description of the genera Paraconexibacter (Chun et al., 2020) and Baekduia (An et al., 2020).</title>
        <authorList>
            <person name="Vieira S."/>
            <person name="Huber K.J."/>
            <person name="Geppert A."/>
            <person name="Wolf J."/>
            <person name="Neumann-Schaal M."/>
            <person name="Muesken M."/>
            <person name="Overmann J."/>
        </authorList>
    </citation>
    <scope>NUCLEOTIDE SEQUENCE</scope>
    <source>
        <strain evidence="2">AEG42_29</strain>
    </source>
</reference>
<dbReference type="KEGG" id="parq:DSM112329_00080"/>
<feature type="region of interest" description="Disordered" evidence="1">
    <location>
        <begin position="1"/>
        <end position="71"/>
    </location>
</feature>
<organism evidence="2">
    <name type="scientific">Paraconexibacter sp. AEG42_29</name>
    <dbReference type="NCBI Taxonomy" id="2997339"/>
    <lineage>
        <taxon>Bacteria</taxon>
        <taxon>Bacillati</taxon>
        <taxon>Actinomycetota</taxon>
        <taxon>Thermoleophilia</taxon>
        <taxon>Solirubrobacterales</taxon>
        <taxon>Paraconexibacteraceae</taxon>
        <taxon>Paraconexibacter</taxon>
    </lineage>
</organism>
<gene>
    <name evidence="2" type="ORF">DSM112329_00080</name>
</gene>
<evidence type="ECO:0000256" key="1">
    <source>
        <dbReference type="SAM" id="MobiDB-lite"/>
    </source>
</evidence>
<protein>
    <submittedName>
        <fullName evidence="2">Uncharacterized protein</fullName>
    </submittedName>
</protein>
<accession>A0AAU7ANP9</accession>
<feature type="compositionally biased region" description="Basic and acidic residues" evidence="1">
    <location>
        <begin position="42"/>
        <end position="51"/>
    </location>
</feature>
<name>A0AAU7ANP9_9ACTN</name>
<proteinExistence type="predicted"/>
<dbReference type="RefSeq" id="WP_354699822.1">
    <property type="nucleotide sequence ID" value="NZ_CP114014.1"/>
</dbReference>